<dbReference type="AlphaFoldDB" id="W8PL06"/>
<sequence length="544" mass="61706">MKRYIPMILLMVLIISLSLPFVQSQPCVMDPVQVQTDVFSNGTTAVIRLVIYPYTILNGPLEDWDDYLARIEFEPDLVRSTLYLLNSSGFYYLNETIFPAGVQVVNATFSRDWYLWGRDTIHGILYAYRVDTNKMCAVRVSDVPESGNLLPVLSPTIKNGSVEFSGGGFSFLIPKDLLDRYVLDWIQPYLRAVPVRNGYLIYLPGWSLMGFNGTFVFTASSGNPNEFGNRTIPYEKVPPIVIYYSGSNLTPLAVSVPEVPSRGIEPKSVHIGFCHRGSWERFLPKIPTSESEDAVIASNIFIGFFSSKGGSYVEVTEDHFVNPYPPSPRPTLKEYLSGLVYNTTVDRYYRIEGNNLVRVEWVEPGKMQGVYWFDDFLNNGSVAFIEPRPNPRRLYLPLKTLLKFAPNRELVKYLYVIPLNDGFIVYYCCPRVVFFNGTYYFSPHFSGDYTMTLRELPPLIGHISKNGTVYTYPLLQPRLDEKGWLYYVFMRGSAPIRPVEEAPSNVSTTTGSTTTATSEQVNEKLCGPAFIVLLTVLPLLRKRL</sequence>
<accession>W8PL06</accession>
<dbReference type="EMBL" id="CP007264">
    <property type="protein sequence ID" value="AHL22714.1"/>
    <property type="molecule type" value="Genomic_DNA"/>
</dbReference>
<dbReference type="STRING" id="195522.BD01_1097"/>
<organism evidence="1 2">
    <name type="scientific">Thermococcus nautili</name>
    <dbReference type="NCBI Taxonomy" id="195522"/>
    <lineage>
        <taxon>Archaea</taxon>
        <taxon>Methanobacteriati</taxon>
        <taxon>Methanobacteriota</taxon>
        <taxon>Thermococci</taxon>
        <taxon>Thermococcales</taxon>
        <taxon>Thermococcaceae</taxon>
        <taxon>Thermococcus</taxon>
    </lineage>
</organism>
<reference evidence="1 2" key="1">
    <citation type="submission" date="2014-02" db="EMBL/GenBank/DDBJ databases">
        <title>Genome Sequence of an Hyperthermophilic Archaeon, Thermococcus nautili 30-1, producing viral vesicles.</title>
        <authorList>
            <person name="Oberto J."/>
            <person name="Gaudin M."/>
            <person name="Cossu M."/>
            <person name="Gorlas A."/>
            <person name="Slesarev A."/>
            <person name="Marguet E."/>
            <person name="Forterre P."/>
        </authorList>
    </citation>
    <scope>NUCLEOTIDE SEQUENCE [LARGE SCALE GENOMIC DNA]</scope>
    <source>
        <strain evidence="1 2">30-1</strain>
    </source>
</reference>
<dbReference type="RefSeq" id="WP_042690777.1">
    <property type="nucleotide sequence ID" value="NZ_CP007264.1"/>
</dbReference>
<proteinExistence type="predicted"/>
<protein>
    <recommendedName>
        <fullName evidence="3">CGP-CTERM sorting domain-containing protein</fullName>
    </recommendedName>
</protein>
<evidence type="ECO:0008006" key="3">
    <source>
        <dbReference type="Google" id="ProtNLM"/>
    </source>
</evidence>
<dbReference type="GeneID" id="24957464"/>
<gene>
    <name evidence="1" type="ORF">BD01_1097</name>
</gene>
<evidence type="ECO:0000313" key="2">
    <source>
        <dbReference type="Proteomes" id="UP000019434"/>
    </source>
</evidence>
<dbReference type="KEGG" id="tnu:BD01_1097"/>
<dbReference type="InterPro" id="IPR027552">
    <property type="entry name" value="CGP_CTERM"/>
</dbReference>
<keyword evidence="2" id="KW-1185">Reference proteome</keyword>
<dbReference type="Proteomes" id="UP000019434">
    <property type="component" value="Chromosome"/>
</dbReference>
<dbReference type="HOGENOM" id="CLU_500259_0_0_2"/>
<name>W8PL06_9EURY</name>
<evidence type="ECO:0000313" key="1">
    <source>
        <dbReference type="EMBL" id="AHL22714.1"/>
    </source>
</evidence>
<dbReference type="NCBIfam" id="TIGR04288">
    <property type="entry name" value="CGP_CTERM"/>
    <property type="match status" value="1"/>
</dbReference>